<feature type="region of interest" description="Disordered" evidence="1">
    <location>
        <begin position="36"/>
        <end position="61"/>
    </location>
</feature>
<gene>
    <name evidence="2" type="ORF">Srubr_19230</name>
</gene>
<evidence type="ECO:0000313" key="3">
    <source>
        <dbReference type="Proteomes" id="UP000646738"/>
    </source>
</evidence>
<feature type="compositionally biased region" description="Basic residues" evidence="1">
    <location>
        <begin position="51"/>
        <end position="61"/>
    </location>
</feature>
<dbReference type="EMBL" id="BNEA01000007">
    <property type="protein sequence ID" value="GHI52077.1"/>
    <property type="molecule type" value="Genomic_DNA"/>
</dbReference>
<evidence type="ECO:0000313" key="2">
    <source>
        <dbReference type="EMBL" id="GHI52077.1"/>
    </source>
</evidence>
<organism evidence="2 3">
    <name type="scientific">Streptomyces rubradiris</name>
    <name type="common">Streptomyces achromogenes subsp. rubradiris</name>
    <dbReference type="NCBI Taxonomy" id="285531"/>
    <lineage>
        <taxon>Bacteria</taxon>
        <taxon>Bacillati</taxon>
        <taxon>Actinomycetota</taxon>
        <taxon>Actinomycetes</taxon>
        <taxon>Kitasatosporales</taxon>
        <taxon>Streptomycetaceae</taxon>
        <taxon>Streptomyces</taxon>
    </lineage>
</organism>
<reference evidence="3" key="1">
    <citation type="submission" date="2023-07" db="EMBL/GenBank/DDBJ databases">
        <title>Whole genome shotgun sequence of Streptomyces achromogenes subsp. rubradiris NBRC 14000.</title>
        <authorList>
            <person name="Komaki H."/>
            <person name="Tamura T."/>
        </authorList>
    </citation>
    <scope>NUCLEOTIDE SEQUENCE [LARGE SCALE GENOMIC DNA]</scope>
    <source>
        <strain evidence="3">NBRC 14000</strain>
    </source>
</reference>
<accession>A0ABQ3R8A2</accession>
<protein>
    <submittedName>
        <fullName evidence="2">Uncharacterized protein</fullName>
    </submittedName>
</protein>
<evidence type="ECO:0000256" key="1">
    <source>
        <dbReference type="SAM" id="MobiDB-lite"/>
    </source>
</evidence>
<proteinExistence type="predicted"/>
<dbReference type="Proteomes" id="UP000646738">
    <property type="component" value="Unassembled WGS sequence"/>
</dbReference>
<comment type="caution">
    <text evidence="2">The sequence shown here is derived from an EMBL/GenBank/DDBJ whole genome shotgun (WGS) entry which is preliminary data.</text>
</comment>
<keyword evidence="3" id="KW-1185">Reference proteome</keyword>
<name>A0ABQ3R8A2_STRRR</name>
<sequence>MSGKAFAYWTVTMLTAAFEAGQATPGLAYAGVPGGGETGQGGQAAAPICGNHRKPRLMTRQ</sequence>